<dbReference type="InterPro" id="IPR050445">
    <property type="entry name" value="Bact_polysacc_biosynth/exp"/>
</dbReference>
<protein>
    <submittedName>
        <fullName evidence="3">GNVR domain-containing protein</fullName>
    </submittedName>
</protein>
<keyword evidence="1" id="KW-1133">Transmembrane helix</keyword>
<organism evidence="3 4">
    <name type="scientific">Rhodococcus cercidiphylli</name>
    <dbReference type="NCBI Taxonomy" id="489916"/>
    <lineage>
        <taxon>Bacteria</taxon>
        <taxon>Bacillati</taxon>
        <taxon>Actinomycetota</taxon>
        <taxon>Actinomycetes</taxon>
        <taxon>Mycobacteriales</taxon>
        <taxon>Nocardiaceae</taxon>
        <taxon>Rhodococcus</taxon>
    </lineage>
</organism>
<name>A0ABU4B3X7_9NOCA</name>
<dbReference type="PANTHER" id="PTHR32309:SF13">
    <property type="entry name" value="FERRIC ENTEROBACTIN TRANSPORT PROTEIN FEPE"/>
    <property type="match status" value="1"/>
</dbReference>
<proteinExistence type="predicted"/>
<reference evidence="3 4" key="1">
    <citation type="submission" date="2023-10" db="EMBL/GenBank/DDBJ databases">
        <title>Development of a sustainable strategy for remediation of hydrocarbon-contaminated territories based on the waste exchange concept.</title>
        <authorList>
            <person name="Krivoruchko A."/>
        </authorList>
    </citation>
    <scope>NUCLEOTIDE SEQUENCE [LARGE SCALE GENOMIC DNA]</scope>
    <source>
        <strain evidence="3 4">IEGM 1322</strain>
    </source>
</reference>
<keyword evidence="1" id="KW-0472">Membrane</keyword>
<dbReference type="Proteomes" id="UP001185899">
    <property type="component" value="Unassembled WGS sequence"/>
</dbReference>
<evidence type="ECO:0000313" key="3">
    <source>
        <dbReference type="EMBL" id="MDV6233187.1"/>
    </source>
</evidence>
<feature type="transmembrane region" description="Helical" evidence="1">
    <location>
        <begin position="182"/>
        <end position="203"/>
    </location>
</feature>
<dbReference type="InterPro" id="IPR032807">
    <property type="entry name" value="GNVR"/>
</dbReference>
<dbReference type="PANTHER" id="PTHR32309">
    <property type="entry name" value="TYROSINE-PROTEIN KINASE"/>
    <property type="match status" value="1"/>
</dbReference>
<keyword evidence="4" id="KW-1185">Reference proteome</keyword>
<feature type="transmembrane region" description="Helical" evidence="1">
    <location>
        <begin position="21"/>
        <end position="42"/>
    </location>
</feature>
<evidence type="ECO:0000259" key="2">
    <source>
        <dbReference type="Pfam" id="PF13807"/>
    </source>
</evidence>
<feature type="domain" description="Tyrosine-protein kinase G-rich" evidence="2">
    <location>
        <begin position="136"/>
        <end position="198"/>
    </location>
</feature>
<dbReference type="Pfam" id="PF13807">
    <property type="entry name" value="GNVR"/>
    <property type="match status" value="1"/>
</dbReference>
<sequence>MIAPTGVPTLRDYGRILLSGWALILAAAILSAGAGLLATQVVEPTYTAASRVFVTAPGPTSPKNSLEGNRGSLVRVETYVQLATGEQVLRRVIASQGLPLEPETLKNDILVVPTPGSALIEISVVNSDAEQARDIANEVAVQLIKLVGEIDLGADGAVSEVTLVDAATTPDQVTTPTPMSNMILGGVMGTILSSVLVLAFGIARDSIDHRDQVENIVKQAAAAQRTPAAEGVR</sequence>
<comment type="caution">
    <text evidence="3">The sequence shown here is derived from an EMBL/GenBank/DDBJ whole genome shotgun (WGS) entry which is preliminary data.</text>
</comment>
<evidence type="ECO:0000313" key="4">
    <source>
        <dbReference type="Proteomes" id="UP001185899"/>
    </source>
</evidence>
<dbReference type="RefSeq" id="WP_317549488.1">
    <property type="nucleotide sequence ID" value="NZ_JAWLKE010000009.1"/>
</dbReference>
<accession>A0ABU4B3X7</accession>
<gene>
    <name evidence="3" type="ORF">R3P95_21745</name>
</gene>
<keyword evidence="1" id="KW-0812">Transmembrane</keyword>
<evidence type="ECO:0000256" key="1">
    <source>
        <dbReference type="SAM" id="Phobius"/>
    </source>
</evidence>
<dbReference type="EMBL" id="JAWLKE010000009">
    <property type="protein sequence ID" value="MDV6233187.1"/>
    <property type="molecule type" value="Genomic_DNA"/>
</dbReference>